<dbReference type="Gene3D" id="1.10.287.950">
    <property type="entry name" value="Methyl-accepting chemotaxis protein"/>
    <property type="match status" value="1"/>
</dbReference>
<dbReference type="RefSeq" id="WP_343763802.1">
    <property type="nucleotide sequence ID" value="NZ_BAAACG010000019.1"/>
</dbReference>
<comment type="caution">
    <text evidence="14">The sequence shown here is derived from an EMBL/GenBank/DDBJ whole genome shotgun (WGS) entry which is preliminary data.</text>
</comment>
<dbReference type="Pfam" id="PF00015">
    <property type="entry name" value="MCPsignal"/>
    <property type="match status" value="1"/>
</dbReference>
<dbReference type="CDD" id="cd18773">
    <property type="entry name" value="PDC1_HK_sensor"/>
    <property type="match status" value="1"/>
</dbReference>
<evidence type="ECO:0000256" key="2">
    <source>
        <dbReference type="ARBA" id="ARBA00022475"/>
    </source>
</evidence>
<dbReference type="EMBL" id="BAAACG010000019">
    <property type="protein sequence ID" value="GAA0746844.1"/>
    <property type="molecule type" value="Genomic_DNA"/>
</dbReference>
<dbReference type="InterPro" id="IPR033479">
    <property type="entry name" value="dCache_1"/>
</dbReference>
<evidence type="ECO:0000256" key="10">
    <source>
        <dbReference type="SAM" id="MobiDB-lite"/>
    </source>
</evidence>
<evidence type="ECO:0000256" key="1">
    <source>
        <dbReference type="ARBA" id="ARBA00004651"/>
    </source>
</evidence>
<dbReference type="Proteomes" id="UP001501510">
    <property type="component" value="Unassembled WGS sequence"/>
</dbReference>
<evidence type="ECO:0000259" key="13">
    <source>
        <dbReference type="PROSITE" id="PS50885"/>
    </source>
</evidence>
<proteinExistence type="inferred from homology"/>
<feature type="domain" description="Methyl-accepting transducer" evidence="12">
    <location>
        <begin position="378"/>
        <end position="635"/>
    </location>
</feature>
<dbReference type="Pfam" id="PF02743">
    <property type="entry name" value="dCache_1"/>
    <property type="match status" value="1"/>
</dbReference>
<evidence type="ECO:0000256" key="6">
    <source>
        <dbReference type="ARBA" id="ARBA00023136"/>
    </source>
</evidence>
<evidence type="ECO:0000256" key="7">
    <source>
        <dbReference type="ARBA" id="ARBA00023224"/>
    </source>
</evidence>
<keyword evidence="2" id="KW-1003">Cell membrane</keyword>
<dbReference type="CDD" id="cd06225">
    <property type="entry name" value="HAMP"/>
    <property type="match status" value="1"/>
</dbReference>
<evidence type="ECO:0000259" key="12">
    <source>
        <dbReference type="PROSITE" id="PS50111"/>
    </source>
</evidence>
<organism evidence="14 15">
    <name type="scientific">Clostridium oceanicum</name>
    <dbReference type="NCBI Taxonomy" id="1543"/>
    <lineage>
        <taxon>Bacteria</taxon>
        <taxon>Bacillati</taxon>
        <taxon>Bacillota</taxon>
        <taxon>Clostridia</taxon>
        <taxon>Eubacteriales</taxon>
        <taxon>Clostridiaceae</taxon>
        <taxon>Clostridium</taxon>
    </lineage>
</organism>
<keyword evidence="7 9" id="KW-0807">Transducer</keyword>
<dbReference type="Pfam" id="PF00672">
    <property type="entry name" value="HAMP"/>
    <property type="match status" value="1"/>
</dbReference>
<dbReference type="Gene3D" id="3.30.450.20">
    <property type="entry name" value="PAS domain"/>
    <property type="match status" value="1"/>
</dbReference>
<keyword evidence="15" id="KW-1185">Reference proteome</keyword>
<keyword evidence="6 11" id="KW-0472">Membrane</keyword>
<reference evidence="14 15" key="1">
    <citation type="journal article" date="2019" name="Int. J. Syst. Evol. Microbiol.">
        <title>The Global Catalogue of Microorganisms (GCM) 10K type strain sequencing project: providing services to taxonomists for standard genome sequencing and annotation.</title>
        <authorList>
            <consortium name="The Broad Institute Genomics Platform"/>
            <consortium name="The Broad Institute Genome Sequencing Center for Infectious Disease"/>
            <person name="Wu L."/>
            <person name="Ma J."/>
        </authorList>
    </citation>
    <scope>NUCLEOTIDE SEQUENCE [LARGE SCALE GENOMIC DNA]</scope>
    <source>
        <strain evidence="14 15">JCM 1407</strain>
    </source>
</reference>
<accession>A0ABN1JUD1</accession>
<gene>
    <name evidence="14" type="ORF">GCM10008906_35020</name>
</gene>
<comment type="subcellular location">
    <subcellularLocation>
        <location evidence="1">Cell membrane</location>
        <topology evidence="1">Multi-pass membrane protein</topology>
    </subcellularLocation>
</comment>
<dbReference type="SMART" id="SM00283">
    <property type="entry name" value="MA"/>
    <property type="match status" value="1"/>
</dbReference>
<feature type="transmembrane region" description="Helical" evidence="11">
    <location>
        <begin position="283"/>
        <end position="305"/>
    </location>
</feature>
<evidence type="ECO:0000256" key="8">
    <source>
        <dbReference type="ARBA" id="ARBA00029447"/>
    </source>
</evidence>
<dbReference type="PROSITE" id="PS50885">
    <property type="entry name" value="HAMP"/>
    <property type="match status" value="1"/>
</dbReference>
<feature type="region of interest" description="Disordered" evidence="10">
    <location>
        <begin position="633"/>
        <end position="665"/>
    </location>
</feature>
<dbReference type="InterPro" id="IPR004089">
    <property type="entry name" value="MCPsignal_dom"/>
</dbReference>
<keyword evidence="4 11" id="KW-0812">Transmembrane</keyword>
<keyword evidence="3" id="KW-0145">Chemotaxis</keyword>
<dbReference type="PANTHER" id="PTHR32089">
    <property type="entry name" value="METHYL-ACCEPTING CHEMOTAXIS PROTEIN MCPB"/>
    <property type="match status" value="1"/>
</dbReference>
<dbReference type="SUPFAM" id="SSF58104">
    <property type="entry name" value="Methyl-accepting chemotaxis protein (MCP) signaling domain"/>
    <property type="match status" value="1"/>
</dbReference>
<feature type="transmembrane region" description="Helical" evidence="11">
    <location>
        <begin position="7"/>
        <end position="30"/>
    </location>
</feature>
<evidence type="ECO:0000256" key="4">
    <source>
        <dbReference type="ARBA" id="ARBA00022692"/>
    </source>
</evidence>
<evidence type="ECO:0000256" key="11">
    <source>
        <dbReference type="SAM" id="Phobius"/>
    </source>
</evidence>
<keyword evidence="5 11" id="KW-1133">Transmembrane helix</keyword>
<dbReference type="InterPro" id="IPR003660">
    <property type="entry name" value="HAMP_dom"/>
</dbReference>
<dbReference type="PANTHER" id="PTHR32089:SF112">
    <property type="entry name" value="LYSOZYME-LIKE PROTEIN-RELATED"/>
    <property type="match status" value="1"/>
</dbReference>
<feature type="compositionally biased region" description="Basic and acidic residues" evidence="10">
    <location>
        <begin position="651"/>
        <end position="665"/>
    </location>
</feature>
<dbReference type="PROSITE" id="PS50111">
    <property type="entry name" value="CHEMOTAXIS_TRANSDUC_2"/>
    <property type="match status" value="1"/>
</dbReference>
<dbReference type="Gene3D" id="6.10.340.10">
    <property type="match status" value="1"/>
</dbReference>
<evidence type="ECO:0000313" key="15">
    <source>
        <dbReference type="Proteomes" id="UP001501510"/>
    </source>
</evidence>
<feature type="domain" description="HAMP" evidence="13">
    <location>
        <begin position="307"/>
        <end position="359"/>
    </location>
</feature>
<protein>
    <submittedName>
        <fullName evidence="14">Methyl-accepting chemotaxis protein</fullName>
    </submittedName>
</protein>
<evidence type="ECO:0000256" key="5">
    <source>
        <dbReference type="ARBA" id="ARBA00022989"/>
    </source>
</evidence>
<name>A0ABN1JUD1_9CLOT</name>
<dbReference type="SMART" id="SM00304">
    <property type="entry name" value="HAMP"/>
    <property type="match status" value="1"/>
</dbReference>
<dbReference type="CDD" id="cd12912">
    <property type="entry name" value="PDC2_MCP_like"/>
    <property type="match status" value="1"/>
</dbReference>
<evidence type="ECO:0000313" key="14">
    <source>
        <dbReference type="EMBL" id="GAA0746844.1"/>
    </source>
</evidence>
<sequence length="665" mass="73649">MKLKSKFLSLFLSISLIPILLAGFITLVFLRNKAFDNGKIILENQTNLAEKTIYNTISTINKSSEDIILNKRVINYVKNVNSNKSDEKSKLEAKNYFSNKINILSEYNNIKLLDKSNKILIDTKGNSENKILNADYINKMTQTKKISISKGEKSTSSKDSIFTLAIPILDKANNIEASVLIDISLNKLSKKCINPIKICNTGYVYVLNENGKMLMHNDSDKLLKDSFLKIDISKEVLNSPNGTSEYTFDGEKKLMCYVKNKDLNWIFVATVPTSELTAIFSKVFKLVLAIFIIVSIACTIFSLLFSKNLSTPINKISKSLSNISKGDLTVKTNVKRKDELGIMTAKLNSTLKNLRDSFISVKSTSNEVEKSASFLSNAATEMTNSANEVANAIQEVAEGSSHQAEDLMTVSNSLSTFTDKMDSVKEMISNVNEKSLTTKKYVEEGKEKIDIINTSINEIKSSFELVSDRAFNLTNTFSKVHDISDSINNIAKQTNLLALNAAIEAARAGENGKGFAVVAEEIRKLAEQSGNSSEEIIDLIKSISKESSEVIETNKNVQELLDNQTSLVNNTLDSFSNIVSSVEDVAPLIEKTHIFFGEVNESKETIIEKIENISSVAEEVSAYAEEISASSEQMLASSKEVQEQASNTDDSSEKLKDKVNQFKVD</sequence>
<evidence type="ECO:0000256" key="3">
    <source>
        <dbReference type="ARBA" id="ARBA00022500"/>
    </source>
</evidence>
<evidence type="ECO:0000256" key="9">
    <source>
        <dbReference type="PROSITE-ProRule" id="PRU00284"/>
    </source>
</evidence>
<comment type="similarity">
    <text evidence="8">Belongs to the methyl-accepting chemotaxis (MCP) protein family.</text>
</comment>